<dbReference type="Pfam" id="PF00294">
    <property type="entry name" value="PfkB"/>
    <property type="match status" value="1"/>
</dbReference>
<dbReference type="Gene3D" id="3.40.1190.20">
    <property type="match status" value="1"/>
</dbReference>
<accession>A0A285IP45</accession>
<comment type="similarity">
    <text evidence="1 4">Belongs to the carbohydrate kinase PfkB family.</text>
</comment>
<evidence type="ECO:0000313" key="7">
    <source>
        <dbReference type="Proteomes" id="UP000219612"/>
    </source>
</evidence>
<dbReference type="PRINTS" id="PR00990">
    <property type="entry name" value="RIBOKINASE"/>
</dbReference>
<sequence>MTQPTAAVIGQLARDLVLTVDELPDVGSSGAATARREQLGGKGANQAVALAQLGVRPSLVAVAGDDVIGDVLLDQAKQDGIDVRRVVRRRGALTGLIVEILEPGSHYRYVEHLPPEVLLTEGDVRAARDVIAGADAVLVQLQQPFEAALAAARIGHEAGKLVVLDGEVSDKAILEYADVVRADEKEASGIDASVLDGGPSLLALAEEDGNVLIWKDGRVKIPLTGGEPVDTTGGGDSFTAALTATLLAGGSYEEAGRRATLASGVTVMHVSGRPDLRHV</sequence>
<reference evidence="6 7" key="1">
    <citation type="submission" date="2017-09" db="EMBL/GenBank/DDBJ databases">
        <authorList>
            <person name="Ehlers B."/>
            <person name="Leendertz F.H."/>
        </authorList>
    </citation>
    <scope>NUCLEOTIDE SEQUENCE [LARGE SCALE GENOMIC DNA]</scope>
    <source>
        <strain evidence="6 7">CGMCC 4.6857</strain>
    </source>
</reference>
<dbReference type="OrthoDB" id="7946249at2"/>
<protein>
    <submittedName>
        <fullName evidence="6">Ribokinase</fullName>
    </submittedName>
</protein>
<feature type="domain" description="Carbohydrate kinase PfkB" evidence="5">
    <location>
        <begin position="6"/>
        <end position="273"/>
    </location>
</feature>
<evidence type="ECO:0000313" key="6">
    <source>
        <dbReference type="EMBL" id="SNY49633.1"/>
    </source>
</evidence>
<dbReference type="PANTHER" id="PTHR10584:SF166">
    <property type="entry name" value="RIBOKINASE"/>
    <property type="match status" value="1"/>
</dbReference>
<dbReference type="PANTHER" id="PTHR10584">
    <property type="entry name" value="SUGAR KINASE"/>
    <property type="match status" value="1"/>
</dbReference>
<dbReference type="InterPro" id="IPR002173">
    <property type="entry name" value="Carboh/pur_kinase_PfkB_CS"/>
</dbReference>
<dbReference type="PROSITE" id="PS00584">
    <property type="entry name" value="PFKB_KINASES_2"/>
    <property type="match status" value="1"/>
</dbReference>
<dbReference type="AlphaFoldDB" id="A0A285IP45"/>
<proteinExistence type="inferred from homology"/>
<evidence type="ECO:0000256" key="1">
    <source>
        <dbReference type="ARBA" id="ARBA00010688"/>
    </source>
</evidence>
<dbReference type="GO" id="GO:0016301">
    <property type="term" value="F:kinase activity"/>
    <property type="evidence" value="ECO:0007669"/>
    <property type="project" value="UniProtKB-KW"/>
</dbReference>
<dbReference type="Proteomes" id="UP000219612">
    <property type="component" value="Unassembled WGS sequence"/>
</dbReference>
<dbReference type="RefSeq" id="WP_097322177.1">
    <property type="nucleotide sequence ID" value="NZ_OBDY01000010.1"/>
</dbReference>
<evidence type="ECO:0000256" key="3">
    <source>
        <dbReference type="ARBA" id="ARBA00022777"/>
    </source>
</evidence>
<evidence type="ECO:0000256" key="2">
    <source>
        <dbReference type="ARBA" id="ARBA00022679"/>
    </source>
</evidence>
<dbReference type="InterPro" id="IPR002139">
    <property type="entry name" value="Ribo/fructo_kinase"/>
</dbReference>
<dbReference type="GO" id="GO:0005829">
    <property type="term" value="C:cytosol"/>
    <property type="evidence" value="ECO:0007669"/>
    <property type="project" value="TreeGrafter"/>
</dbReference>
<evidence type="ECO:0000256" key="4">
    <source>
        <dbReference type="RuleBase" id="RU003704"/>
    </source>
</evidence>
<keyword evidence="7" id="KW-1185">Reference proteome</keyword>
<keyword evidence="2 4" id="KW-0808">Transferase</keyword>
<name>A0A285IP45_9ACTN</name>
<dbReference type="InterPro" id="IPR029056">
    <property type="entry name" value="Ribokinase-like"/>
</dbReference>
<dbReference type="PROSITE" id="PS00583">
    <property type="entry name" value="PFKB_KINASES_1"/>
    <property type="match status" value="1"/>
</dbReference>
<evidence type="ECO:0000259" key="5">
    <source>
        <dbReference type="Pfam" id="PF00294"/>
    </source>
</evidence>
<dbReference type="SUPFAM" id="SSF53613">
    <property type="entry name" value="Ribokinase-like"/>
    <property type="match status" value="1"/>
</dbReference>
<organism evidence="6 7">
    <name type="scientific">Paractinoplanes atraurantiacus</name>
    <dbReference type="NCBI Taxonomy" id="1036182"/>
    <lineage>
        <taxon>Bacteria</taxon>
        <taxon>Bacillati</taxon>
        <taxon>Actinomycetota</taxon>
        <taxon>Actinomycetes</taxon>
        <taxon>Micromonosporales</taxon>
        <taxon>Micromonosporaceae</taxon>
        <taxon>Paractinoplanes</taxon>
    </lineage>
</organism>
<dbReference type="EMBL" id="OBDY01000010">
    <property type="protein sequence ID" value="SNY49633.1"/>
    <property type="molecule type" value="Genomic_DNA"/>
</dbReference>
<dbReference type="InterPro" id="IPR011611">
    <property type="entry name" value="PfkB_dom"/>
</dbReference>
<keyword evidence="3 4" id="KW-0418">Kinase</keyword>
<dbReference type="GO" id="GO:0006796">
    <property type="term" value="P:phosphate-containing compound metabolic process"/>
    <property type="evidence" value="ECO:0007669"/>
    <property type="project" value="UniProtKB-ARBA"/>
</dbReference>
<gene>
    <name evidence="6" type="ORF">SAMN05421748_11071</name>
</gene>